<feature type="transmembrane region" description="Helical" evidence="1">
    <location>
        <begin position="37"/>
        <end position="62"/>
    </location>
</feature>
<feature type="transmembrane region" description="Helical" evidence="1">
    <location>
        <begin position="6"/>
        <end position="25"/>
    </location>
</feature>
<keyword evidence="1" id="KW-0812">Transmembrane</keyword>
<reference evidence="2" key="4">
    <citation type="submission" date="2024-05" db="EMBL/GenBank/DDBJ databases">
        <authorList>
            <person name="Sun Q."/>
            <person name="Zhou Y."/>
        </authorList>
    </citation>
    <scope>NUCLEOTIDE SEQUENCE</scope>
    <source>
        <strain evidence="2">CGMCC 1.11013</strain>
    </source>
</reference>
<reference evidence="2" key="1">
    <citation type="journal article" date="2014" name="Int. J. Syst. Evol. Microbiol.">
        <title>Complete genome of a new Firmicutes species belonging to the dominant human colonic microbiota ('Ruminococcus bicirculans') reveals two chromosomes and a selective capacity to utilize plant glucans.</title>
        <authorList>
            <consortium name="NISC Comparative Sequencing Program"/>
            <person name="Wegmann U."/>
            <person name="Louis P."/>
            <person name="Goesmann A."/>
            <person name="Henrissat B."/>
            <person name="Duncan S.H."/>
            <person name="Flint H.J."/>
        </authorList>
    </citation>
    <scope>NUCLEOTIDE SEQUENCE</scope>
    <source>
        <strain evidence="2">CGMCC 1.11013</strain>
    </source>
</reference>
<evidence type="ECO:0000313" key="4">
    <source>
        <dbReference type="Proteomes" id="UP000027439"/>
    </source>
</evidence>
<keyword evidence="1" id="KW-1133">Transmembrane helix</keyword>
<comment type="caution">
    <text evidence="3">The sequence shown here is derived from an EMBL/GenBank/DDBJ whole genome shotgun (WGS) entry which is preliminary data.</text>
</comment>
<feature type="transmembrane region" description="Helical" evidence="1">
    <location>
        <begin position="82"/>
        <end position="99"/>
    </location>
</feature>
<dbReference type="Proteomes" id="UP000597138">
    <property type="component" value="Unassembled WGS sequence"/>
</dbReference>
<dbReference type="eggNOG" id="ENOG50316TI">
    <property type="taxonomic scope" value="Bacteria"/>
</dbReference>
<dbReference type="EMBL" id="JFHE01000018">
    <property type="protein sequence ID" value="KDR32743.1"/>
    <property type="molecule type" value="Genomic_DNA"/>
</dbReference>
<reference evidence="3 4" key="2">
    <citation type="submission" date="2014-03" db="EMBL/GenBank/DDBJ databases">
        <title>Draft Genome Sequences of Four Burkholderia Strains.</title>
        <authorList>
            <person name="Liu X.Y."/>
            <person name="Li C.X."/>
            <person name="Xu J.H."/>
        </authorList>
    </citation>
    <scope>NUCLEOTIDE SEQUENCE [LARGE SCALE GENOMIC DNA]</scope>
    <source>
        <strain evidence="3 4">R27</strain>
    </source>
</reference>
<dbReference type="EMBL" id="BMEG01000001">
    <property type="protein sequence ID" value="GGD53410.1"/>
    <property type="molecule type" value="Genomic_DNA"/>
</dbReference>
<proteinExistence type="predicted"/>
<organism evidence="3 4">
    <name type="scientific">Caballeronia grimmiae</name>
    <dbReference type="NCBI Taxonomy" id="1071679"/>
    <lineage>
        <taxon>Bacteria</taxon>
        <taxon>Pseudomonadati</taxon>
        <taxon>Pseudomonadota</taxon>
        <taxon>Betaproteobacteria</taxon>
        <taxon>Burkholderiales</taxon>
        <taxon>Burkholderiaceae</taxon>
        <taxon>Caballeronia</taxon>
    </lineage>
</organism>
<gene>
    <name evidence="3" type="ORF">BG57_08935</name>
    <name evidence="2" type="ORF">GCM10010985_03920</name>
</gene>
<evidence type="ECO:0000256" key="1">
    <source>
        <dbReference type="SAM" id="Phobius"/>
    </source>
</evidence>
<reference evidence="5" key="3">
    <citation type="journal article" date="2019" name="Int. J. Syst. Evol. Microbiol.">
        <title>The Global Catalogue of Microorganisms (GCM) 10K type strain sequencing project: providing services to taxonomists for standard genome sequencing and annotation.</title>
        <authorList>
            <consortium name="The Broad Institute Genomics Platform"/>
            <consortium name="The Broad Institute Genome Sequencing Center for Infectious Disease"/>
            <person name="Wu L."/>
            <person name="Ma J."/>
        </authorList>
    </citation>
    <scope>NUCLEOTIDE SEQUENCE [LARGE SCALE GENOMIC DNA]</scope>
    <source>
        <strain evidence="5">CGMCC 1.11013</strain>
    </source>
</reference>
<dbReference type="STRING" id="1071679.BG57_08935"/>
<evidence type="ECO:0000313" key="5">
    <source>
        <dbReference type="Proteomes" id="UP000597138"/>
    </source>
</evidence>
<evidence type="ECO:0000313" key="2">
    <source>
        <dbReference type="EMBL" id="GGD53410.1"/>
    </source>
</evidence>
<dbReference type="RefSeq" id="WP_052005883.1">
    <property type="nucleotide sequence ID" value="NZ_BMEG01000001.1"/>
</dbReference>
<dbReference type="OrthoDB" id="9132122at2"/>
<keyword evidence="1" id="KW-0472">Membrane</keyword>
<dbReference type="Proteomes" id="UP000027439">
    <property type="component" value="Unassembled WGS sequence"/>
</dbReference>
<sequence>MDFPWIPLFFNFLLLGIVLFVCRTINASHGKLLWNGALIYFVFCFLAMVLDFTLTMVFASASFHDHTQYETVASRMAWAGRFFGYLAPCAVSLVMGLLFRKRQQSAASPARAVVDTAKAVAPGEASAAVAS</sequence>
<name>A0A069NWH4_9BURK</name>
<dbReference type="AlphaFoldDB" id="A0A069NWH4"/>
<evidence type="ECO:0000313" key="3">
    <source>
        <dbReference type="EMBL" id="KDR32743.1"/>
    </source>
</evidence>
<keyword evidence="5" id="KW-1185">Reference proteome</keyword>
<protein>
    <submittedName>
        <fullName evidence="3">Uncharacterized protein</fullName>
    </submittedName>
</protein>
<accession>A0A069NWH4</accession>